<keyword evidence="3" id="KW-0804">Transcription</keyword>
<dbReference type="EMBL" id="SPVH01000006">
    <property type="protein sequence ID" value="TFW12234.1"/>
    <property type="molecule type" value="Genomic_DNA"/>
</dbReference>
<protein>
    <submittedName>
        <fullName evidence="5">Transcriptional regulator</fullName>
    </submittedName>
</protein>
<dbReference type="Gene3D" id="1.10.10.10">
    <property type="entry name" value="Winged helix-like DNA-binding domain superfamily/Winged helix DNA-binding domain"/>
    <property type="match status" value="1"/>
</dbReference>
<keyword evidence="6" id="KW-1185">Reference proteome</keyword>
<evidence type="ECO:0000313" key="5">
    <source>
        <dbReference type="EMBL" id="TFW12234.1"/>
    </source>
</evidence>
<dbReference type="InterPro" id="IPR001845">
    <property type="entry name" value="HTH_ArsR_DNA-bd_dom"/>
</dbReference>
<dbReference type="InterPro" id="IPR036390">
    <property type="entry name" value="WH_DNA-bd_sf"/>
</dbReference>
<evidence type="ECO:0000259" key="4">
    <source>
        <dbReference type="PROSITE" id="PS50987"/>
    </source>
</evidence>
<keyword evidence="2" id="KW-0238">DNA-binding</keyword>
<dbReference type="InterPro" id="IPR036388">
    <property type="entry name" value="WH-like_DNA-bd_sf"/>
</dbReference>
<evidence type="ECO:0000313" key="6">
    <source>
        <dbReference type="Proteomes" id="UP000298216"/>
    </source>
</evidence>
<evidence type="ECO:0000256" key="1">
    <source>
        <dbReference type="ARBA" id="ARBA00023015"/>
    </source>
</evidence>
<feature type="domain" description="HTH arsR-type" evidence="4">
    <location>
        <begin position="26"/>
        <end position="123"/>
    </location>
</feature>
<dbReference type="CDD" id="cd00090">
    <property type="entry name" value="HTH_ARSR"/>
    <property type="match status" value="1"/>
</dbReference>
<proteinExistence type="predicted"/>
<dbReference type="AlphaFoldDB" id="A0A4Y9RT28"/>
<keyword evidence="1" id="KW-0805">Transcription regulation</keyword>
<evidence type="ECO:0000256" key="2">
    <source>
        <dbReference type="ARBA" id="ARBA00023125"/>
    </source>
</evidence>
<reference evidence="5 6" key="1">
    <citation type="submission" date="2019-03" db="EMBL/GenBank/DDBJ databases">
        <title>Draft genome of Brevundimonas sp. a heavy metal resistant soil bacteria.</title>
        <authorList>
            <person name="Soto J."/>
        </authorList>
    </citation>
    <scope>NUCLEOTIDE SEQUENCE [LARGE SCALE GENOMIC DNA]</scope>
    <source>
        <strain evidence="5 6">B-10</strain>
    </source>
</reference>
<sequence>MGRLRRGRPATSASPLACTRPYFQYLGIMESEPAILALAALAQSTRLDAFRLLVRHEPDGLPAGEIADRLAVPTNTMSAHLAVLSRAGLITSQRRSRSIIYRADLDRLREVVLFLLKDCCQGRAELCQPLLAELAPCCD</sequence>
<gene>
    <name evidence="5" type="ORF">EGY25_09355</name>
</gene>
<dbReference type="NCBIfam" id="NF033788">
    <property type="entry name" value="HTH_metalloreg"/>
    <property type="match status" value="1"/>
</dbReference>
<dbReference type="OrthoDB" id="9804742at2"/>
<dbReference type="PROSITE" id="PS50987">
    <property type="entry name" value="HTH_ARSR_2"/>
    <property type="match status" value="1"/>
</dbReference>
<dbReference type="Pfam" id="PF12840">
    <property type="entry name" value="HTH_20"/>
    <property type="match status" value="1"/>
</dbReference>
<dbReference type="SMART" id="SM00418">
    <property type="entry name" value="HTH_ARSR"/>
    <property type="match status" value="1"/>
</dbReference>
<dbReference type="InterPro" id="IPR051011">
    <property type="entry name" value="Metal_resp_trans_reg"/>
</dbReference>
<evidence type="ECO:0000256" key="3">
    <source>
        <dbReference type="ARBA" id="ARBA00023163"/>
    </source>
</evidence>
<comment type="caution">
    <text evidence="5">The sequence shown here is derived from an EMBL/GenBank/DDBJ whole genome shotgun (WGS) entry which is preliminary data.</text>
</comment>
<dbReference type="SUPFAM" id="SSF46785">
    <property type="entry name" value="Winged helix' DNA-binding domain"/>
    <property type="match status" value="1"/>
</dbReference>
<accession>A0A4Y9RT28</accession>
<organism evidence="5 6">
    <name type="scientific">Brevundimonas intermedia</name>
    <dbReference type="NCBI Taxonomy" id="74315"/>
    <lineage>
        <taxon>Bacteria</taxon>
        <taxon>Pseudomonadati</taxon>
        <taxon>Pseudomonadota</taxon>
        <taxon>Alphaproteobacteria</taxon>
        <taxon>Caulobacterales</taxon>
        <taxon>Caulobacteraceae</taxon>
        <taxon>Brevundimonas</taxon>
    </lineage>
</organism>
<dbReference type="GO" id="GO:0003677">
    <property type="term" value="F:DNA binding"/>
    <property type="evidence" value="ECO:0007669"/>
    <property type="project" value="UniProtKB-KW"/>
</dbReference>
<dbReference type="PRINTS" id="PR00778">
    <property type="entry name" value="HTHARSR"/>
</dbReference>
<dbReference type="GO" id="GO:0003700">
    <property type="term" value="F:DNA-binding transcription factor activity"/>
    <property type="evidence" value="ECO:0007669"/>
    <property type="project" value="InterPro"/>
</dbReference>
<dbReference type="Proteomes" id="UP000298216">
    <property type="component" value="Unassembled WGS sequence"/>
</dbReference>
<dbReference type="PANTHER" id="PTHR43132">
    <property type="entry name" value="ARSENICAL RESISTANCE OPERON REPRESSOR ARSR-RELATED"/>
    <property type="match status" value="1"/>
</dbReference>
<name>A0A4Y9RT28_9CAUL</name>
<dbReference type="PANTHER" id="PTHR43132:SF2">
    <property type="entry name" value="ARSENICAL RESISTANCE OPERON REPRESSOR ARSR-RELATED"/>
    <property type="match status" value="1"/>
</dbReference>
<dbReference type="InterPro" id="IPR011991">
    <property type="entry name" value="ArsR-like_HTH"/>
</dbReference>